<evidence type="ECO:0000313" key="1">
    <source>
        <dbReference type="EMBL" id="KKL52506.1"/>
    </source>
</evidence>
<gene>
    <name evidence="1" type="ORF">LCGC14_2284760</name>
</gene>
<organism evidence="1">
    <name type="scientific">marine sediment metagenome</name>
    <dbReference type="NCBI Taxonomy" id="412755"/>
    <lineage>
        <taxon>unclassified sequences</taxon>
        <taxon>metagenomes</taxon>
        <taxon>ecological metagenomes</taxon>
    </lineage>
</organism>
<dbReference type="EMBL" id="LAZR01031866">
    <property type="protein sequence ID" value="KKL52506.1"/>
    <property type="molecule type" value="Genomic_DNA"/>
</dbReference>
<accession>A0A0F9DFG7</accession>
<sequence length="128" mass="14703">AEGLIKMRLRDYVGDGYPEHAAFMRRCRIIINTSFTGSGKTHHVKQRVFETGFAGAALLEDIEAPTRDWIPPEYFFTYEDARFSPMRPSEVIRNLNTEEVAEKAGLLQEHVRAHYTPQQVYGGMLDRL</sequence>
<reference evidence="1" key="1">
    <citation type="journal article" date="2015" name="Nature">
        <title>Complex archaea that bridge the gap between prokaryotes and eukaryotes.</title>
        <authorList>
            <person name="Spang A."/>
            <person name="Saw J.H."/>
            <person name="Jorgensen S.L."/>
            <person name="Zaremba-Niedzwiedzka K."/>
            <person name="Martijn J."/>
            <person name="Lind A.E."/>
            <person name="van Eijk R."/>
            <person name="Schleper C."/>
            <person name="Guy L."/>
            <person name="Ettema T.J."/>
        </authorList>
    </citation>
    <scope>NUCLEOTIDE SEQUENCE</scope>
</reference>
<feature type="non-terminal residue" evidence="1">
    <location>
        <position position="1"/>
    </location>
</feature>
<dbReference type="AlphaFoldDB" id="A0A0F9DFG7"/>
<comment type="caution">
    <text evidence="1">The sequence shown here is derived from an EMBL/GenBank/DDBJ whole genome shotgun (WGS) entry which is preliminary data.</text>
</comment>
<proteinExistence type="predicted"/>
<protein>
    <submittedName>
        <fullName evidence="1">Uncharacterized protein</fullName>
    </submittedName>
</protein>
<name>A0A0F9DFG7_9ZZZZ</name>